<organism evidence="5 6">
    <name type="scientific">Devosia ginsengisoli</name>
    <dbReference type="NCBI Taxonomy" id="400770"/>
    <lineage>
        <taxon>Bacteria</taxon>
        <taxon>Pseudomonadati</taxon>
        <taxon>Pseudomonadota</taxon>
        <taxon>Alphaproteobacteria</taxon>
        <taxon>Hyphomicrobiales</taxon>
        <taxon>Devosiaceae</taxon>
        <taxon>Devosia</taxon>
    </lineage>
</organism>
<dbReference type="PANTHER" id="PTHR46796:SF13">
    <property type="entry name" value="HTH-TYPE TRANSCRIPTIONAL ACTIVATOR RHAS"/>
    <property type="match status" value="1"/>
</dbReference>
<dbReference type="Proteomes" id="UP000315364">
    <property type="component" value="Chromosome"/>
</dbReference>
<dbReference type="InterPro" id="IPR011256">
    <property type="entry name" value="Reg_factor_effector_dom_sf"/>
</dbReference>
<dbReference type="InterPro" id="IPR050204">
    <property type="entry name" value="AraC_XylS_family_regulators"/>
</dbReference>
<name>A0A5B8LTU1_9HYPH</name>
<evidence type="ECO:0000313" key="5">
    <source>
        <dbReference type="EMBL" id="QDZ10922.1"/>
    </source>
</evidence>
<sequence>MDKRIHQAIRLIEEQVGERIALDDIAGAVGLSRAQFNRLFMAGTGEAPSDYLRRIRLDMAAARLRWTQQSVGAAAVEVGYDSQPSFTQAFGRRYGVSPGSFRQDRERWPDKDSSGIHERRVRVVELDGFTCWGRRYIGPTQNAPHHWQHFLAGLPPALRDTATFVGILRDDLRFTPPDRVRYDCCILLGDDADTSALPDDLLPITTHPGMAATVRHRGGYGHDERTGLCVANTYAFLLDEWISASRHTFAANYVLEIYTETPGRLDPDMAECTIIAPIL</sequence>
<keyword evidence="3" id="KW-0804">Transcription</keyword>
<dbReference type="GO" id="GO:0043565">
    <property type="term" value="F:sequence-specific DNA binding"/>
    <property type="evidence" value="ECO:0007669"/>
    <property type="project" value="InterPro"/>
</dbReference>
<dbReference type="SMART" id="SM00871">
    <property type="entry name" value="AraC_E_bind"/>
    <property type="match status" value="1"/>
</dbReference>
<dbReference type="SUPFAM" id="SSF46689">
    <property type="entry name" value="Homeodomain-like"/>
    <property type="match status" value="2"/>
</dbReference>
<dbReference type="Gene3D" id="1.10.10.60">
    <property type="entry name" value="Homeodomain-like"/>
    <property type="match status" value="2"/>
</dbReference>
<reference evidence="5 6" key="1">
    <citation type="submission" date="2019-07" db="EMBL/GenBank/DDBJ databases">
        <title>Full genome sequence of Devosia sp. Gsoil 520.</title>
        <authorList>
            <person name="Im W.-T."/>
        </authorList>
    </citation>
    <scope>NUCLEOTIDE SEQUENCE [LARGE SCALE GENOMIC DNA]</scope>
    <source>
        <strain evidence="5 6">Gsoil 520</strain>
    </source>
</reference>
<dbReference type="KEGG" id="dea:FPZ08_09265"/>
<evidence type="ECO:0000256" key="1">
    <source>
        <dbReference type="ARBA" id="ARBA00023015"/>
    </source>
</evidence>
<evidence type="ECO:0000313" key="6">
    <source>
        <dbReference type="Proteomes" id="UP000315364"/>
    </source>
</evidence>
<dbReference type="SMART" id="SM00342">
    <property type="entry name" value="HTH_ARAC"/>
    <property type="match status" value="1"/>
</dbReference>
<evidence type="ECO:0000259" key="4">
    <source>
        <dbReference type="PROSITE" id="PS01124"/>
    </source>
</evidence>
<dbReference type="InterPro" id="IPR018060">
    <property type="entry name" value="HTH_AraC"/>
</dbReference>
<feature type="domain" description="HTH araC/xylS-type" evidence="4">
    <location>
        <begin position="6"/>
        <end position="104"/>
    </location>
</feature>
<evidence type="ECO:0000256" key="3">
    <source>
        <dbReference type="ARBA" id="ARBA00023163"/>
    </source>
</evidence>
<keyword evidence="2" id="KW-0238">DNA-binding</keyword>
<dbReference type="Pfam" id="PF06445">
    <property type="entry name" value="GyrI-like"/>
    <property type="match status" value="1"/>
</dbReference>
<dbReference type="RefSeq" id="WP_146289706.1">
    <property type="nucleotide sequence ID" value="NZ_CP042304.1"/>
</dbReference>
<protein>
    <submittedName>
        <fullName evidence="5">AraC family transcriptional regulator</fullName>
    </submittedName>
</protein>
<dbReference type="PANTHER" id="PTHR46796">
    <property type="entry name" value="HTH-TYPE TRANSCRIPTIONAL ACTIVATOR RHAS-RELATED"/>
    <property type="match status" value="1"/>
</dbReference>
<gene>
    <name evidence="5" type="ORF">FPZ08_09265</name>
</gene>
<dbReference type="OrthoDB" id="9803764at2"/>
<dbReference type="PROSITE" id="PS00041">
    <property type="entry name" value="HTH_ARAC_FAMILY_1"/>
    <property type="match status" value="1"/>
</dbReference>
<dbReference type="PROSITE" id="PS01124">
    <property type="entry name" value="HTH_ARAC_FAMILY_2"/>
    <property type="match status" value="1"/>
</dbReference>
<keyword evidence="1" id="KW-0805">Transcription regulation</keyword>
<dbReference type="EMBL" id="CP042304">
    <property type="protein sequence ID" value="QDZ10922.1"/>
    <property type="molecule type" value="Genomic_DNA"/>
</dbReference>
<dbReference type="InterPro" id="IPR010499">
    <property type="entry name" value="AraC_E-bd"/>
</dbReference>
<accession>A0A5B8LTU1</accession>
<dbReference type="Pfam" id="PF12833">
    <property type="entry name" value="HTH_18"/>
    <property type="match status" value="1"/>
</dbReference>
<proteinExistence type="predicted"/>
<dbReference type="AlphaFoldDB" id="A0A5B8LTU1"/>
<dbReference type="SUPFAM" id="SSF55136">
    <property type="entry name" value="Probable bacterial effector-binding domain"/>
    <property type="match status" value="1"/>
</dbReference>
<dbReference type="InterPro" id="IPR029442">
    <property type="entry name" value="GyrI-like"/>
</dbReference>
<dbReference type="InterPro" id="IPR018062">
    <property type="entry name" value="HTH_AraC-typ_CS"/>
</dbReference>
<dbReference type="GO" id="GO:0003700">
    <property type="term" value="F:DNA-binding transcription factor activity"/>
    <property type="evidence" value="ECO:0007669"/>
    <property type="project" value="InterPro"/>
</dbReference>
<dbReference type="InterPro" id="IPR009057">
    <property type="entry name" value="Homeodomain-like_sf"/>
</dbReference>
<dbReference type="Gene3D" id="3.20.80.10">
    <property type="entry name" value="Regulatory factor, effector binding domain"/>
    <property type="match status" value="1"/>
</dbReference>
<evidence type="ECO:0000256" key="2">
    <source>
        <dbReference type="ARBA" id="ARBA00023125"/>
    </source>
</evidence>
<keyword evidence="6" id="KW-1185">Reference proteome</keyword>